<dbReference type="InterPro" id="IPR003423">
    <property type="entry name" value="OMP_efflux"/>
</dbReference>
<gene>
    <name evidence="10" type="ORF">J2787_004091</name>
</gene>
<dbReference type="GO" id="GO:0009279">
    <property type="term" value="C:cell outer membrane"/>
    <property type="evidence" value="ECO:0007669"/>
    <property type="project" value="UniProtKB-SubCell"/>
</dbReference>
<evidence type="ECO:0000256" key="2">
    <source>
        <dbReference type="ARBA" id="ARBA00007613"/>
    </source>
</evidence>
<dbReference type="AlphaFoldDB" id="A0AAE3YBP7"/>
<keyword evidence="6" id="KW-0472">Membrane</keyword>
<keyword evidence="4" id="KW-1134">Transmembrane beta strand</keyword>
<dbReference type="RefSeq" id="WP_309947898.1">
    <property type="nucleotide sequence ID" value="NZ_JAVDQY010000005.1"/>
</dbReference>
<dbReference type="Proteomes" id="UP001184861">
    <property type="component" value="Unassembled WGS sequence"/>
</dbReference>
<protein>
    <submittedName>
        <fullName evidence="10">Outer membrane protein TolC</fullName>
    </submittedName>
</protein>
<dbReference type="InterPro" id="IPR051906">
    <property type="entry name" value="TolC-like"/>
</dbReference>
<dbReference type="GO" id="GO:0015562">
    <property type="term" value="F:efflux transmembrane transporter activity"/>
    <property type="evidence" value="ECO:0007669"/>
    <property type="project" value="InterPro"/>
</dbReference>
<dbReference type="GO" id="GO:1990281">
    <property type="term" value="C:efflux pump complex"/>
    <property type="evidence" value="ECO:0007669"/>
    <property type="project" value="TreeGrafter"/>
</dbReference>
<keyword evidence="7" id="KW-0998">Cell outer membrane</keyword>
<comment type="caution">
    <text evidence="10">The sequence shown here is derived from an EMBL/GenBank/DDBJ whole genome shotgun (WGS) entry which is preliminary data.</text>
</comment>
<feature type="coiled-coil region" evidence="8">
    <location>
        <begin position="201"/>
        <end position="230"/>
    </location>
</feature>
<keyword evidence="3" id="KW-0813">Transport</keyword>
<name>A0AAE3YBP7_9FLAO</name>
<feature type="signal peptide" evidence="9">
    <location>
        <begin position="1"/>
        <end position="21"/>
    </location>
</feature>
<keyword evidence="8" id="KW-0175">Coiled coil</keyword>
<dbReference type="GO" id="GO:0015288">
    <property type="term" value="F:porin activity"/>
    <property type="evidence" value="ECO:0007669"/>
    <property type="project" value="TreeGrafter"/>
</dbReference>
<feature type="chain" id="PRO_5041920656" evidence="9">
    <location>
        <begin position="22"/>
        <end position="448"/>
    </location>
</feature>
<evidence type="ECO:0000313" key="10">
    <source>
        <dbReference type="EMBL" id="MDR6528654.1"/>
    </source>
</evidence>
<evidence type="ECO:0000256" key="9">
    <source>
        <dbReference type="SAM" id="SignalP"/>
    </source>
</evidence>
<dbReference type="PANTHER" id="PTHR30026">
    <property type="entry name" value="OUTER MEMBRANE PROTEIN TOLC"/>
    <property type="match status" value="1"/>
</dbReference>
<sequence>MKLLVKLIIIWAGINCLHAQSALSFSEARDMMMNKNIEVKINNKKIDVAQYKIKAAQSMLYPHIKAFGIATYIDKESRLNLNDKRDQLASLFELHSPTVLGNWDFTLQKKDMAFGGISLSWPVYTGGKIRSAVNMAKIGAEVAKVEKSNSEQGLVSELANSYFKAKLAEEAVTVKENVVEVMNVHLSNSLKMERNGIIAGVEVLQAKVAVAEAERQLLASKKDLQLARTALSATLEQEEEFTLTTPFFLEGNMNSLEEYKEKAAAHYPQIQKLKLLEEIAQQGINIEKANYLPTVLLTGQQIIASHNFPLVKNPLTVGVMVTYDIFDGFGRKNKILAAKGEKETIEMSREKLQLDIKTYVEKLYNELKKSDEQIVSLNESITLAEELVRIRKASFAEGISTSTDVIDAELNLSGKKIEQLKAYTDYDTNLAKLFEVCGMSNDYIQNAK</sequence>
<comment type="similarity">
    <text evidence="2">Belongs to the outer membrane factor (OMF) (TC 1.B.17) family.</text>
</comment>
<evidence type="ECO:0000256" key="6">
    <source>
        <dbReference type="ARBA" id="ARBA00023136"/>
    </source>
</evidence>
<keyword evidence="5" id="KW-0812">Transmembrane</keyword>
<proteinExistence type="inferred from homology"/>
<dbReference type="EMBL" id="JAVDQY010000005">
    <property type="protein sequence ID" value="MDR6528654.1"/>
    <property type="molecule type" value="Genomic_DNA"/>
</dbReference>
<accession>A0AAE3YBP7</accession>
<evidence type="ECO:0000256" key="3">
    <source>
        <dbReference type="ARBA" id="ARBA00022448"/>
    </source>
</evidence>
<reference evidence="10" key="1">
    <citation type="submission" date="2023-07" db="EMBL/GenBank/DDBJ databases">
        <title>Sorghum-associated microbial communities from plants grown in Nebraska, USA.</title>
        <authorList>
            <person name="Schachtman D."/>
        </authorList>
    </citation>
    <scope>NUCLEOTIDE SEQUENCE</scope>
    <source>
        <strain evidence="10">DS2360</strain>
    </source>
</reference>
<dbReference type="Gene3D" id="1.20.1600.10">
    <property type="entry name" value="Outer membrane efflux proteins (OEP)"/>
    <property type="match status" value="1"/>
</dbReference>
<evidence type="ECO:0000256" key="7">
    <source>
        <dbReference type="ARBA" id="ARBA00023237"/>
    </source>
</evidence>
<keyword evidence="9" id="KW-0732">Signal</keyword>
<evidence type="ECO:0000256" key="1">
    <source>
        <dbReference type="ARBA" id="ARBA00004442"/>
    </source>
</evidence>
<evidence type="ECO:0000313" key="11">
    <source>
        <dbReference type="Proteomes" id="UP001184861"/>
    </source>
</evidence>
<dbReference type="Pfam" id="PF02321">
    <property type="entry name" value="OEP"/>
    <property type="match status" value="2"/>
</dbReference>
<dbReference type="SUPFAM" id="SSF56954">
    <property type="entry name" value="Outer membrane efflux proteins (OEP)"/>
    <property type="match status" value="1"/>
</dbReference>
<dbReference type="PANTHER" id="PTHR30026:SF5">
    <property type="entry name" value="ABC-TYPE EFFLUX SYSTEM SECRETIN COMPONENT"/>
    <property type="match status" value="1"/>
</dbReference>
<evidence type="ECO:0000256" key="4">
    <source>
        <dbReference type="ARBA" id="ARBA00022452"/>
    </source>
</evidence>
<evidence type="ECO:0000256" key="5">
    <source>
        <dbReference type="ARBA" id="ARBA00022692"/>
    </source>
</evidence>
<organism evidence="10 11">
    <name type="scientific">Chryseobacterium rhizosphaerae</name>
    <dbReference type="NCBI Taxonomy" id="395937"/>
    <lineage>
        <taxon>Bacteria</taxon>
        <taxon>Pseudomonadati</taxon>
        <taxon>Bacteroidota</taxon>
        <taxon>Flavobacteriia</taxon>
        <taxon>Flavobacteriales</taxon>
        <taxon>Weeksellaceae</taxon>
        <taxon>Chryseobacterium group</taxon>
        <taxon>Chryseobacterium</taxon>
    </lineage>
</organism>
<evidence type="ECO:0000256" key="8">
    <source>
        <dbReference type="SAM" id="Coils"/>
    </source>
</evidence>
<comment type="subcellular location">
    <subcellularLocation>
        <location evidence="1">Cell outer membrane</location>
    </subcellularLocation>
</comment>